<protein>
    <submittedName>
        <fullName evidence="1">Uncharacterized protein</fullName>
    </submittedName>
</protein>
<accession>A0A6C0IF97</accession>
<dbReference type="InterPro" id="IPR011735">
    <property type="entry name" value="WlaTC/HtrL_glycosyltransf"/>
</dbReference>
<dbReference type="AlphaFoldDB" id="A0A6C0IF97"/>
<evidence type="ECO:0000313" key="1">
    <source>
        <dbReference type="EMBL" id="QHT91794.1"/>
    </source>
</evidence>
<organism evidence="1">
    <name type="scientific">viral metagenome</name>
    <dbReference type="NCBI Taxonomy" id="1070528"/>
    <lineage>
        <taxon>unclassified sequences</taxon>
        <taxon>metagenomes</taxon>
        <taxon>organismal metagenomes</taxon>
    </lineage>
</organism>
<dbReference type="Pfam" id="PF09612">
    <property type="entry name" value="HtrL_YibB"/>
    <property type="match status" value="1"/>
</dbReference>
<proteinExistence type="predicted"/>
<dbReference type="EMBL" id="MN740169">
    <property type="protein sequence ID" value="QHT91794.1"/>
    <property type="molecule type" value="Genomic_DNA"/>
</dbReference>
<sequence>MYPTIVTMIYDIRKMENIEGDNNRSVAGYIELAKNFILKLPYPLVIFMDTNEEEIYDALYKTRSSNNLLHLTHIYKLDFKETYFYKDLSKIEELQQKFCIRNGDLKHETPLYVILNNNKFCFMEKTIELNLFDSIHFIWMDFGINHVAKDTHHIHTWIKNVPDKIKQLCINPYIENVAPKTHFQLIYHNCAGGLFSGSKENMLKYIELFKQKTEQIYNEEWYQIDEAVMTMVQRENYELFDFFYGDYEGIISNYLKPIHSWWLINSNIEKCLNMNNTKYLYSILVYLDSYFLQEEHQSSGGFYSYITNNIICNYYQNSRKLRNVVIDLINLKMSQDDQNMRDILNFNKNNVNFYENKELINFVWV</sequence>
<reference evidence="1" key="1">
    <citation type="journal article" date="2020" name="Nature">
        <title>Giant virus diversity and host interactions through global metagenomics.</title>
        <authorList>
            <person name="Schulz F."/>
            <person name="Roux S."/>
            <person name="Paez-Espino D."/>
            <person name="Jungbluth S."/>
            <person name="Walsh D.A."/>
            <person name="Denef V.J."/>
            <person name="McMahon K.D."/>
            <person name="Konstantinidis K.T."/>
            <person name="Eloe-Fadrosh E.A."/>
            <person name="Kyrpides N.C."/>
            <person name="Woyke T."/>
        </authorList>
    </citation>
    <scope>NUCLEOTIDE SEQUENCE</scope>
    <source>
        <strain evidence="1">GVMAG-M-3300023184-86</strain>
    </source>
</reference>
<name>A0A6C0IF97_9ZZZZ</name>